<name>A0A836IVY4_9TRYP</name>
<feature type="region of interest" description="Disordered" evidence="1">
    <location>
        <begin position="378"/>
        <end position="406"/>
    </location>
</feature>
<feature type="compositionally biased region" description="Polar residues" evidence="1">
    <location>
        <begin position="845"/>
        <end position="862"/>
    </location>
</feature>
<feature type="compositionally biased region" description="Low complexity" evidence="1">
    <location>
        <begin position="710"/>
        <end position="719"/>
    </location>
</feature>
<dbReference type="SMART" id="SM00498">
    <property type="entry name" value="FH2"/>
    <property type="match status" value="1"/>
</dbReference>
<feature type="region of interest" description="Disordered" evidence="1">
    <location>
        <begin position="46"/>
        <end position="118"/>
    </location>
</feature>
<dbReference type="Pfam" id="PF02181">
    <property type="entry name" value="FH2"/>
    <property type="match status" value="1"/>
</dbReference>
<keyword evidence="4" id="KW-1185">Reference proteome</keyword>
<dbReference type="KEGG" id="phet:94291517"/>
<feature type="compositionally biased region" description="Pro residues" evidence="1">
    <location>
        <begin position="817"/>
        <end position="843"/>
    </location>
</feature>
<dbReference type="Gene3D" id="1.20.58.2220">
    <property type="entry name" value="Formin, FH2 domain"/>
    <property type="match status" value="1"/>
</dbReference>
<dbReference type="InterPro" id="IPR015425">
    <property type="entry name" value="FH2_Formin"/>
</dbReference>
<feature type="region of interest" description="Disordered" evidence="1">
    <location>
        <begin position="1225"/>
        <end position="1259"/>
    </location>
</feature>
<feature type="compositionally biased region" description="Pro residues" evidence="1">
    <location>
        <begin position="741"/>
        <end position="755"/>
    </location>
</feature>
<feature type="compositionally biased region" description="Polar residues" evidence="1">
    <location>
        <begin position="517"/>
        <end position="526"/>
    </location>
</feature>
<dbReference type="InterPro" id="IPR042201">
    <property type="entry name" value="FH2_Formin_sf"/>
</dbReference>
<reference evidence="3 4" key="1">
    <citation type="submission" date="2021-02" db="EMBL/GenBank/DDBJ databases">
        <title>Porcisia hertigi Genome sequencing and assembly.</title>
        <authorList>
            <person name="Almutairi H."/>
            <person name="Gatherer D."/>
        </authorList>
    </citation>
    <scope>NUCLEOTIDE SEQUENCE [LARGE SCALE GENOMIC DNA]</scope>
    <source>
        <strain evidence="3 4">C119</strain>
    </source>
</reference>
<protein>
    <recommendedName>
        <fullName evidence="2">FH2 domain-containing protein</fullName>
    </recommendedName>
</protein>
<feature type="compositionally biased region" description="Pro residues" evidence="1">
    <location>
        <begin position="783"/>
        <end position="809"/>
    </location>
</feature>
<dbReference type="GeneID" id="94291517"/>
<dbReference type="Proteomes" id="UP000674318">
    <property type="component" value="Chromosome 17"/>
</dbReference>
<dbReference type="PANTHER" id="PTHR45691:SF6">
    <property type="entry name" value="PROTEIN DIAPHANOUS"/>
    <property type="match status" value="1"/>
</dbReference>
<evidence type="ECO:0000259" key="2">
    <source>
        <dbReference type="PROSITE" id="PS51444"/>
    </source>
</evidence>
<sequence length="1259" mass="135636">MSCRRLPSMRRSTTYAEFAQVGEHVPPENHFIVPDVADGDTVIVDAEGPVASPSTPARVPSPDRPRRRSTVRTDGATFQPSSTSLSSPKLRGPSVSERRRSGSLSLSGTNMPVRRLSRPNMVEVSRDYLHSVAEAHGVTSEHVRDVMIAAQGDTDLMLAILQSEADVQLASPSNIDVLHFGTHETVHRLLLFLELPKEWEGEVVRTLNVTNGDAQEAAAILAQKSGQRSMLLPNDTNASRQQVLTRREAEELPLLLQRLGRSPNGETHQLQAEFPDRTADEIRTALQLTDSNIENARVFLREDHTALKNTNKAAMNNIFARVAATGGSRPRPDHRKEIEAAYNKLHSAAGVRSSIVEVLDTAPAEDIVTTSLSPQELHLYRSSGRSGGGGEGADSTSRLQRMSQSEGSMPIVSASCIFPSTKTGLAPFSHTASAPRVSRKTLDSRCPQPPPLSPTVSLSAPSVCNGGTSGTRHLSNATRQNLQRASTQVSSAGATVSDTVPPLTSHVQRSRRPSLSREATNASSRLANRLELQPLRSVRSGAGAATAGSGTDNLNDIASASATYKSPRDPSRGRSQPLMNSAKVVAPRRSSVAAVNLSDHLCSGAAGDAGRADHLWSGAGGGTASSSGMYFASVAPGSALNASRRVSGELRHSPHTESLLNTVLGQFTKGAESLQDRRQQQRRVSSDLVDAAPLRVSALIGSAENESPVASPSAILTPTPTAPPLMLPRETSTTTPAAPSSAPPCGLPPPPPPPGYRGVGPAGSAPPPPPPAPASLRRNSFTPNPPAGLPPPPPGIPPPAGGSLPPPSPQFSGSNGIPPPPPPPPPPPRAGNGQPAPPPPPPSRKSGSVLTAPVPNSSTTRNVPIDGAVGNLDDAIFKAARPTGLPAGARDRLLALFPKAEPKRVAEEGAGGREQQILEPNRDRNVGIVLKYIRLPIQQIEASVRTFDTLTLGEERISGLLKIIPTAEDFEAIARAQKEHGAPWKRVEEQQLPTTVRFFLMTRRIDHYAERIHAWSLRHELSGRLEYLEQKLEKADKAIDAIFASPSLPDLLYLLLEVSNFLNAGSRFQGAKGFPITQLPQIINFKTTDGTGTLLQYVAEMLTTVSPHLQEISSELMPAVDEGRDIDIPSIAQELKKLRGRLQKCKLLIEHLKNDVRWTNVLGKFIYRSLPVLERNEKFVESINCKAERLRDFLCEKKETFSLNEVLRVLASFCKRYDQEREKQRLRQERQDRMAENKQRRESIAQKAGVSEVDLPSQA</sequence>
<feature type="compositionally biased region" description="Polar residues" evidence="1">
    <location>
        <begin position="454"/>
        <end position="498"/>
    </location>
</feature>
<feature type="domain" description="FH2" evidence="2">
    <location>
        <begin position="850"/>
        <end position="1243"/>
    </location>
</feature>
<proteinExistence type="predicted"/>
<evidence type="ECO:0000256" key="1">
    <source>
        <dbReference type="SAM" id="MobiDB-lite"/>
    </source>
</evidence>
<dbReference type="EMBL" id="JAFJZO010000017">
    <property type="protein sequence ID" value="KAG5508226.1"/>
    <property type="molecule type" value="Genomic_DNA"/>
</dbReference>
<dbReference type="SUPFAM" id="SSF101447">
    <property type="entry name" value="Formin homology 2 domain (FH2 domain)"/>
    <property type="match status" value="1"/>
</dbReference>
<dbReference type="AlphaFoldDB" id="A0A836IVY4"/>
<feature type="compositionally biased region" description="Low complexity" evidence="1">
    <location>
        <begin position="727"/>
        <end position="740"/>
    </location>
</feature>
<dbReference type="OrthoDB" id="26518at2759"/>
<dbReference type="PRINTS" id="PR01217">
    <property type="entry name" value="PRICHEXTENSN"/>
</dbReference>
<comment type="caution">
    <text evidence="3">The sequence shown here is derived from an EMBL/GenBank/DDBJ whole genome shotgun (WGS) entry which is preliminary data.</text>
</comment>
<accession>A0A836IVY4</accession>
<gene>
    <name evidence="3" type="ORF">JKF63_05482</name>
</gene>
<feature type="compositionally biased region" description="Basic and acidic residues" evidence="1">
    <location>
        <begin position="1225"/>
        <end position="1244"/>
    </location>
</feature>
<feature type="compositionally biased region" description="Polar residues" evidence="1">
    <location>
        <begin position="76"/>
        <end position="87"/>
    </location>
</feature>
<dbReference type="PANTHER" id="PTHR45691">
    <property type="entry name" value="PROTEIN DIAPHANOUS"/>
    <property type="match status" value="1"/>
</dbReference>
<dbReference type="GO" id="GO:0005884">
    <property type="term" value="C:actin filament"/>
    <property type="evidence" value="ECO:0007669"/>
    <property type="project" value="TreeGrafter"/>
</dbReference>
<evidence type="ECO:0000313" key="4">
    <source>
        <dbReference type="Proteomes" id="UP000674318"/>
    </source>
</evidence>
<dbReference type="InterPro" id="IPR051412">
    <property type="entry name" value="Formin_Homology_Diaphanous_sf"/>
</dbReference>
<evidence type="ECO:0000313" key="3">
    <source>
        <dbReference type="EMBL" id="KAG5508226.1"/>
    </source>
</evidence>
<organism evidence="3 4">
    <name type="scientific">Porcisia hertigi</name>
    <dbReference type="NCBI Taxonomy" id="2761500"/>
    <lineage>
        <taxon>Eukaryota</taxon>
        <taxon>Discoba</taxon>
        <taxon>Euglenozoa</taxon>
        <taxon>Kinetoplastea</taxon>
        <taxon>Metakinetoplastina</taxon>
        <taxon>Trypanosomatida</taxon>
        <taxon>Trypanosomatidae</taxon>
        <taxon>Leishmaniinae</taxon>
        <taxon>Porcisia</taxon>
    </lineage>
</organism>
<feature type="region of interest" description="Disordered" evidence="1">
    <location>
        <begin position="703"/>
        <end position="866"/>
    </location>
</feature>
<feature type="region of interest" description="Disordered" evidence="1">
    <location>
        <begin position="562"/>
        <end position="585"/>
    </location>
</feature>
<dbReference type="GO" id="GO:0030041">
    <property type="term" value="P:actin filament polymerization"/>
    <property type="evidence" value="ECO:0007669"/>
    <property type="project" value="TreeGrafter"/>
</dbReference>
<dbReference type="RefSeq" id="XP_067758115.1">
    <property type="nucleotide sequence ID" value="XM_067901440.1"/>
</dbReference>
<feature type="compositionally biased region" description="Pro residues" evidence="1">
    <location>
        <begin position="764"/>
        <end position="773"/>
    </location>
</feature>
<feature type="region of interest" description="Disordered" evidence="1">
    <location>
        <begin position="428"/>
        <end position="532"/>
    </location>
</feature>
<dbReference type="PROSITE" id="PS51444">
    <property type="entry name" value="FH2"/>
    <property type="match status" value="1"/>
</dbReference>